<proteinExistence type="predicted"/>
<reference evidence="1" key="1">
    <citation type="submission" date="2020-08" db="EMBL/GenBank/DDBJ databases">
        <title>Multicomponent nature underlies the extraordinary mechanical properties of spider dragline silk.</title>
        <authorList>
            <person name="Kono N."/>
            <person name="Nakamura H."/>
            <person name="Mori M."/>
            <person name="Yoshida Y."/>
            <person name="Ohtoshi R."/>
            <person name="Malay A.D."/>
            <person name="Moran D.A.P."/>
            <person name="Tomita M."/>
            <person name="Numata K."/>
            <person name="Arakawa K."/>
        </authorList>
    </citation>
    <scope>NUCLEOTIDE SEQUENCE</scope>
</reference>
<accession>A0A8X7BDM6</accession>
<keyword evidence="2" id="KW-1185">Reference proteome</keyword>
<organism evidence="1 2">
    <name type="scientific">Trichonephila clavipes</name>
    <name type="common">Golden silk orbweaver</name>
    <name type="synonym">Nephila clavipes</name>
    <dbReference type="NCBI Taxonomy" id="2585209"/>
    <lineage>
        <taxon>Eukaryota</taxon>
        <taxon>Metazoa</taxon>
        <taxon>Ecdysozoa</taxon>
        <taxon>Arthropoda</taxon>
        <taxon>Chelicerata</taxon>
        <taxon>Arachnida</taxon>
        <taxon>Araneae</taxon>
        <taxon>Araneomorphae</taxon>
        <taxon>Entelegynae</taxon>
        <taxon>Araneoidea</taxon>
        <taxon>Nephilidae</taxon>
        <taxon>Trichonephila</taxon>
    </lineage>
</organism>
<comment type="caution">
    <text evidence="1">The sequence shown here is derived from an EMBL/GenBank/DDBJ whole genome shotgun (WGS) entry which is preliminary data.</text>
</comment>
<protein>
    <submittedName>
        <fullName evidence="1">Uncharacterized protein</fullName>
    </submittedName>
</protein>
<dbReference type="EMBL" id="BMAU01021382">
    <property type="protein sequence ID" value="GFY27991.1"/>
    <property type="molecule type" value="Genomic_DNA"/>
</dbReference>
<dbReference type="Proteomes" id="UP000887159">
    <property type="component" value="Unassembled WGS sequence"/>
</dbReference>
<evidence type="ECO:0000313" key="1">
    <source>
        <dbReference type="EMBL" id="GFY27991.1"/>
    </source>
</evidence>
<sequence length="147" mass="16413">MPSSYPQASYSMSRYQMDRIATSCPAGSVSVHQGGPQCGRRIKTIIDSTLSVLSRTDKHFTIKINDRTSTISIDRFKPAFLLNDTDSTKKPFPVQKSSHPVVLPPRLHQNVPYQPRLALVEGSDSTRSTCELSLTVNQRTSHHMKTL</sequence>
<dbReference type="AlphaFoldDB" id="A0A8X7BDM6"/>
<evidence type="ECO:0000313" key="2">
    <source>
        <dbReference type="Proteomes" id="UP000887159"/>
    </source>
</evidence>
<name>A0A8X7BDM6_TRICX</name>
<gene>
    <name evidence="1" type="ORF">TNCV_4563441</name>
</gene>